<proteinExistence type="predicted"/>
<comment type="caution">
    <text evidence="1">The sequence shown here is derived from an EMBL/GenBank/DDBJ whole genome shotgun (WGS) entry which is preliminary data.</text>
</comment>
<dbReference type="AlphaFoldDB" id="A0A916J7V5"/>
<organism evidence="1 2">
    <name type="scientific">Dyadobacter helix</name>
    <dbReference type="NCBI Taxonomy" id="2822344"/>
    <lineage>
        <taxon>Bacteria</taxon>
        <taxon>Pseudomonadati</taxon>
        <taxon>Bacteroidota</taxon>
        <taxon>Cytophagia</taxon>
        <taxon>Cytophagales</taxon>
        <taxon>Spirosomataceae</taxon>
        <taxon>Dyadobacter</taxon>
    </lineage>
</organism>
<keyword evidence="2" id="KW-1185">Reference proteome</keyword>
<protein>
    <submittedName>
        <fullName evidence="1">Uncharacterized protein</fullName>
    </submittedName>
</protein>
<dbReference type="Proteomes" id="UP000680038">
    <property type="component" value="Unassembled WGS sequence"/>
</dbReference>
<reference evidence="1" key="1">
    <citation type="submission" date="2021-04" db="EMBL/GenBank/DDBJ databases">
        <authorList>
            <person name="Rodrigo-Torres L."/>
            <person name="Arahal R. D."/>
            <person name="Lucena T."/>
        </authorList>
    </citation>
    <scope>NUCLEOTIDE SEQUENCE</scope>
    <source>
        <strain evidence="1">CECT 9275</strain>
    </source>
</reference>
<dbReference type="EMBL" id="CAJRAF010000001">
    <property type="protein sequence ID" value="CAG4989759.1"/>
    <property type="molecule type" value="Genomic_DNA"/>
</dbReference>
<accession>A0A916J7V5</accession>
<name>A0A916J7V5_9BACT</name>
<evidence type="ECO:0000313" key="1">
    <source>
        <dbReference type="EMBL" id="CAG4989759.1"/>
    </source>
</evidence>
<gene>
    <name evidence="1" type="ORF">DYBT9275_00369</name>
</gene>
<evidence type="ECO:0000313" key="2">
    <source>
        <dbReference type="Proteomes" id="UP000680038"/>
    </source>
</evidence>
<sequence>MLDSYTRKDITYHMSRIKLLLSIILVAGLSATVLGQRSRIKSEDAEERYKTFTSGGVTTNTNSGILGGVVFRQSSALQAKLFGKNQYKYLAVELVNVKHPKELSQQDFVTGARLVYGKENYLFVLRPEYGREITLFNRHEDEGISISAILAAGPSLGIEKPYMIQYQTADGRVVTEPFDPVKHTGSSQGAGIVGAGSFFQGFGQSKIIPGLHVKTALSFELSAFRENVTGIEIGFLAEGFTRKAQIMAFAENKSFYTSGFITLYFGSKKR</sequence>